<dbReference type="Proteomes" id="UP000016923">
    <property type="component" value="Unassembled WGS sequence"/>
</dbReference>
<name>S3CSU2_OPHP1</name>
<feature type="compositionally biased region" description="Basic residues" evidence="1">
    <location>
        <begin position="136"/>
        <end position="155"/>
    </location>
</feature>
<feature type="compositionally biased region" description="Polar residues" evidence="1">
    <location>
        <begin position="64"/>
        <end position="78"/>
    </location>
</feature>
<feature type="compositionally biased region" description="Gly residues" evidence="1">
    <location>
        <begin position="99"/>
        <end position="108"/>
    </location>
</feature>
<feature type="region of interest" description="Disordered" evidence="1">
    <location>
        <begin position="1"/>
        <end position="209"/>
    </location>
</feature>
<protein>
    <submittedName>
        <fullName evidence="2">Uncharacterized protein</fullName>
    </submittedName>
</protein>
<organism evidence="2 3">
    <name type="scientific">Ophiostoma piceae (strain UAMH 11346)</name>
    <name type="common">Sap stain fungus</name>
    <dbReference type="NCBI Taxonomy" id="1262450"/>
    <lineage>
        <taxon>Eukaryota</taxon>
        <taxon>Fungi</taxon>
        <taxon>Dikarya</taxon>
        <taxon>Ascomycota</taxon>
        <taxon>Pezizomycotina</taxon>
        <taxon>Sordariomycetes</taxon>
        <taxon>Sordariomycetidae</taxon>
        <taxon>Ophiostomatales</taxon>
        <taxon>Ophiostomataceae</taxon>
        <taxon>Ophiostoma</taxon>
    </lineage>
</organism>
<evidence type="ECO:0000313" key="3">
    <source>
        <dbReference type="Proteomes" id="UP000016923"/>
    </source>
</evidence>
<feature type="compositionally biased region" description="Basic and acidic residues" evidence="1">
    <location>
        <begin position="9"/>
        <end position="34"/>
    </location>
</feature>
<evidence type="ECO:0000313" key="2">
    <source>
        <dbReference type="EMBL" id="EPE09693.1"/>
    </source>
</evidence>
<sequence>MAARAAYDTGERGWGSHDGEERYDAPDEYGDHQYTDTMADDNLDFGDNTARPSESLYAHYEESTGMTDTSTNRAQLNTGLEPADLMDDAQDNNYTHGSNWGGGGGGSVSGTHGEGPRAIPSWSAEQTYSYDDGRGHHQPRRRHQERRRPQKKHGPRAGGSTQNPRHESGYGMRNTGADGNPDYYSEQAMAPLESSQPWGESLACTKKGL</sequence>
<dbReference type="EMBL" id="KE148147">
    <property type="protein sequence ID" value="EPE09693.1"/>
    <property type="molecule type" value="Genomic_DNA"/>
</dbReference>
<evidence type="ECO:0000256" key="1">
    <source>
        <dbReference type="SAM" id="MobiDB-lite"/>
    </source>
</evidence>
<reference evidence="2 3" key="1">
    <citation type="journal article" date="2013" name="BMC Genomics">
        <title>The genome and transcriptome of the pine saprophyte Ophiostoma piceae, and a comparison with the bark beetle-associated pine pathogen Grosmannia clavigera.</title>
        <authorList>
            <person name="Haridas S."/>
            <person name="Wang Y."/>
            <person name="Lim L."/>
            <person name="Massoumi Alamouti S."/>
            <person name="Jackman S."/>
            <person name="Docking R."/>
            <person name="Robertson G."/>
            <person name="Birol I."/>
            <person name="Bohlmann J."/>
            <person name="Breuil C."/>
        </authorList>
    </citation>
    <scope>NUCLEOTIDE SEQUENCE [LARGE SCALE GENOMIC DNA]</scope>
    <source>
        <strain evidence="2 3">UAMH 11346</strain>
    </source>
</reference>
<dbReference type="VEuPathDB" id="FungiDB:F503_07469"/>
<accession>S3CSU2</accession>
<dbReference type="AlphaFoldDB" id="S3CSU2"/>
<proteinExistence type="predicted"/>
<dbReference type="HOGENOM" id="CLU_1315752_0_0_1"/>
<gene>
    <name evidence="2" type="ORF">F503_07469</name>
</gene>
<keyword evidence="3" id="KW-1185">Reference proteome</keyword>